<keyword evidence="2" id="KW-1185">Reference proteome</keyword>
<proteinExistence type="predicted"/>
<gene>
    <name evidence="1" type="ORF">IE53DRAFT_384997</name>
</gene>
<reference evidence="1 2" key="1">
    <citation type="journal article" date="2018" name="Mol. Biol. Evol.">
        <title>Broad Genomic Sampling Reveals a Smut Pathogenic Ancestry of the Fungal Clade Ustilaginomycotina.</title>
        <authorList>
            <person name="Kijpornyongpan T."/>
            <person name="Mondo S.J."/>
            <person name="Barry K."/>
            <person name="Sandor L."/>
            <person name="Lee J."/>
            <person name="Lipzen A."/>
            <person name="Pangilinan J."/>
            <person name="LaButti K."/>
            <person name="Hainaut M."/>
            <person name="Henrissat B."/>
            <person name="Grigoriev I.V."/>
            <person name="Spatafora J.W."/>
            <person name="Aime M.C."/>
        </authorList>
    </citation>
    <scope>NUCLEOTIDE SEQUENCE [LARGE SCALE GENOMIC DNA]</scope>
    <source>
        <strain evidence="1 2">SA 807</strain>
    </source>
</reference>
<accession>A0ACD0P3N6</accession>
<name>A0ACD0P3N6_9BASI</name>
<dbReference type="EMBL" id="KZ819770">
    <property type="protein sequence ID" value="PWN52554.1"/>
    <property type="molecule type" value="Genomic_DNA"/>
</dbReference>
<organism evidence="1 2">
    <name type="scientific">Violaceomyces palustris</name>
    <dbReference type="NCBI Taxonomy" id="1673888"/>
    <lineage>
        <taxon>Eukaryota</taxon>
        <taxon>Fungi</taxon>
        <taxon>Dikarya</taxon>
        <taxon>Basidiomycota</taxon>
        <taxon>Ustilaginomycotina</taxon>
        <taxon>Ustilaginomycetes</taxon>
        <taxon>Violaceomycetales</taxon>
        <taxon>Violaceomycetaceae</taxon>
        <taxon>Violaceomyces</taxon>
    </lineage>
</organism>
<evidence type="ECO:0000313" key="1">
    <source>
        <dbReference type="EMBL" id="PWN52554.1"/>
    </source>
</evidence>
<dbReference type="Proteomes" id="UP000245626">
    <property type="component" value="Unassembled WGS sequence"/>
</dbReference>
<sequence>MSKSNGSAQTVDGQPTTTTSSPATMVTSPPSPSKPKKSQTLPTPSSPPSVRRPVNTRSRSSSFEKGAAVLRALSRAEADAFIGDYPKLDSSEADEEEGEEEEEEESDDRSKAKSVGGTLVATADPGEGLKRRKKAEQEPEDGEAGSGRESKQATDTVGAGVKRRGARGYKRSKLKQVWRAWEIPRKIFHSSIGGFVLMLYLYGTDLNVIVTNLSYFLAVVVTADVIRLNNQDFEWLYEKVLGFLMRESEKEKVNGVVWYLVGVIFSLHFFPEDIACVSIMILSWCDTCASTFGRGFGKYTPPLPTPPFASRKSMAGFIAAIVSGSLTAYLFWGTSIAQSGQRFQGLSWSQGPDSQATFGNACLFDPASSTTGWKGFGRGLVPPSPFHNPSSDPLASSLASGQGLARSCAENARIPSMPLWLLMIGTGLVAGFAEGMELGGLDDNLSLPILSAIGIWLMLWVWGKGASLWVELIGV</sequence>
<evidence type="ECO:0000313" key="2">
    <source>
        <dbReference type="Proteomes" id="UP000245626"/>
    </source>
</evidence>
<protein>
    <submittedName>
        <fullName evidence="1">Uncharacterized protein</fullName>
    </submittedName>
</protein>